<dbReference type="InterPro" id="IPR051210">
    <property type="entry name" value="Ub_ligase/GEF_domain"/>
</dbReference>
<keyword evidence="4" id="KW-1185">Reference proteome</keyword>
<organism evidence="3 4">
    <name type="scientific">Carya illinoinensis</name>
    <name type="common">Pecan</name>
    <dbReference type="NCBI Taxonomy" id="32201"/>
    <lineage>
        <taxon>Eukaryota</taxon>
        <taxon>Viridiplantae</taxon>
        <taxon>Streptophyta</taxon>
        <taxon>Embryophyta</taxon>
        <taxon>Tracheophyta</taxon>
        <taxon>Spermatophyta</taxon>
        <taxon>Magnoliopsida</taxon>
        <taxon>eudicotyledons</taxon>
        <taxon>Gunneridae</taxon>
        <taxon>Pentapetalae</taxon>
        <taxon>rosids</taxon>
        <taxon>fabids</taxon>
        <taxon>Fagales</taxon>
        <taxon>Juglandaceae</taxon>
        <taxon>Carya</taxon>
    </lineage>
</organism>
<name>A0A8T1NYR8_CARIL</name>
<feature type="repeat" description="RCC1" evidence="2">
    <location>
        <begin position="22"/>
        <end position="73"/>
    </location>
</feature>
<dbReference type="Gene3D" id="2.130.10.30">
    <property type="entry name" value="Regulator of chromosome condensation 1/beta-lactamase-inhibitor protein II"/>
    <property type="match status" value="1"/>
</dbReference>
<proteinExistence type="predicted"/>
<dbReference type="PANTHER" id="PTHR22870">
    <property type="entry name" value="REGULATOR OF CHROMOSOME CONDENSATION"/>
    <property type="match status" value="1"/>
</dbReference>
<dbReference type="PANTHER" id="PTHR22870:SF451">
    <property type="entry name" value="MJK13.9 PROTEIN"/>
    <property type="match status" value="1"/>
</dbReference>
<dbReference type="EMBL" id="CM031819">
    <property type="protein sequence ID" value="KAG6637356.1"/>
    <property type="molecule type" value="Genomic_DNA"/>
</dbReference>
<evidence type="ECO:0000313" key="4">
    <source>
        <dbReference type="Proteomes" id="UP000811609"/>
    </source>
</evidence>
<protein>
    <recommendedName>
        <fullName evidence="5">Ultraviolet-B receptor UVR8</fullName>
    </recommendedName>
</protein>
<comment type="caution">
    <text evidence="3">The sequence shown here is derived from an EMBL/GenBank/DDBJ whole genome shotgun (WGS) entry which is preliminary data.</text>
</comment>
<dbReference type="InterPro" id="IPR009091">
    <property type="entry name" value="RCC1/BLIP-II"/>
</dbReference>
<dbReference type="Pfam" id="PF00415">
    <property type="entry name" value="RCC1"/>
    <property type="match status" value="1"/>
</dbReference>
<dbReference type="AlphaFoldDB" id="A0A8T1NYR8"/>
<accession>A0A8T1NYR8</accession>
<keyword evidence="1" id="KW-0677">Repeat</keyword>
<evidence type="ECO:0000313" key="3">
    <source>
        <dbReference type="EMBL" id="KAG6637356.1"/>
    </source>
</evidence>
<dbReference type="SUPFAM" id="SSF50985">
    <property type="entry name" value="RCC1/BLIP-II"/>
    <property type="match status" value="1"/>
</dbReference>
<dbReference type="PROSITE" id="PS50012">
    <property type="entry name" value="RCC1_3"/>
    <property type="match status" value="1"/>
</dbReference>
<dbReference type="OrthoDB" id="1720621at2759"/>
<dbReference type="Proteomes" id="UP000811609">
    <property type="component" value="Chromosome 11"/>
</dbReference>
<evidence type="ECO:0000256" key="1">
    <source>
        <dbReference type="ARBA" id="ARBA00022737"/>
    </source>
</evidence>
<evidence type="ECO:0000256" key="2">
    <source>
        <dbReference type="PROSITE-ProRule" id="PRU00235"/>
    </source>
</evidence>
<dbReference type="InterPro" id="IPR000408">
    <property type="entry name" value="Reg_chr_condens"/>
</dbReference>
<evidence type="ECO:0008006" key="5">
    <source>
        <dbReference type="Google" id="ProtNLM"/>
    </source>
</evidence>
<reference evidence="3" key="1">
    <citation type="submission" date="2020-12" db="EMBL/GenBank/DDBJ databases">
        <title>WGS assembly of Carya illinoinensis cv. Pawnee.</title>
        <authorList>
            <person name="Platts A."/>
            <person name="Shu S."/>
            <person name="Wright S."/>
            <person name="Barry K."/>
            <person name="Edger P."/>
            <person name="Pires J.C."/>
            <person name="Schmutz J."/>
        </authorList>
    </citation>
    <scope>NUCLEOTIDE SEQUENCE</scope>
    <source>
        <tissue evidence="3">Leaf</tissue>
    </source>
</reference>
<sequence>MSIHVLQVAASNEHAVALDSSGLAYTWGIGFWGALGHGDDVDKTTPKLVNSLKSQLAVQVCARRRETFVLADDGSVYGFGWMGLASLGFPDRGVSQRIMRPQILKMLKSSPRFSN</sequence>
<gene>
    <name evidence="3" type="ORF">CIPAW_11G172900</name>
</gene>